<organism evidence="2 3">
    <name type="scientific">Corchorus capsularis</name>
    <name type="common">Jute</name>
    <dbReference type="NCBI Taxonomy" id="210143"/>
    <lineage>
        <taxon>Eukaryota</taxon>
        <taxon>Viridiplantae</taxon>
        <taxon>Streptophyta</taxon>
        <taxon>Embryophyta</taxon>
        <taxon>Tracheophyta</taxon>
        <taxon>Spermatophyta</taxon>
        <taxon>Magnoliopsida</taxon>
        <taxon>eudicotyledons</taxon>
        <taxon>Gunneridae</taxon>
        <taxon>Pentapetalae</taxon>
        <taxon>rosids</taxon>
        <taxon>malvids</taxon>
        <taxon>Malvales</taxon>
        <taxon>Malvaceae</taxon>
        <taxon>Grewioideae</taxon>
        <taxon>Apeibeae</taxon>
        <taxon>Corchorus</taxon>
    </lineage>
</organism>
<dbReference type="Pfam" id="PF03398">
    <property type="entry name" value="Ist1"/>
    <property type="match status" value="1"/>
</dbReference>
<dbReference type="EMBL" id="AWWV01010261">
    <property type="protein sequence ID" value="OMO80709.1"/>
    <property type="molecule type" value="Genomic_DNA"/>
</dbReference>
<name>A0A1R3IDP6_COCAP</name>
<dbReference type="AlphaFoldDB" id="A0A1R3IDP6"/>
<sequence length="210" mass="23734">MLFFVVASKTQIEQTAKGLGPIWIFSLQKHKECPDDLKEATSGLIFASSRCGKFPELLHIRKVLQSTFGKEFVARAVELRNNCGVRPKIIQKLSRLPPSLESKLKVLKEIASEKGITLNLESEQLDVDVSEKKDYGPIAKKSANCDDLNENLCEMLMLMQQQYLLNSQQLNPTTLIQMMKLQEQLLNSQEVNPTTLIQMMKILALSMINP</sequence>
<dbReference type="InterPro" id="IPR005061">
    <property type="entry name" value="Ist1"/>
</dbReference>
<dbReference type="Proteomes" id="UP000188268">
    <property type="component" value="Unassembled WGS sequence"/>
</dbReference>
<reference evidence="2 3" key="1">
    <citation type="submission" date="2013-09" db="EMBL/GenBank/DDBJ databases">
        <title>Corchorus capsularis genome sequencing.</title>
        <authorList>
            <person name="Alam M."/>
            <person name="Haque M.S."/>
            <person name="Islam M.S."/>
            <person name="Emdad E.M."/>
            <person name="Islam M.M."/>
            <person name="Ahmed B."/>
            <person name="Halim A."/>
            <person name="Hossen Q.M.M."/>
            <person name="Hossain M.Z."/>
            <person name="Ahmed R."/>
            <person name="Khan M.M."/>
            <person name="Islam R."/>
            <person name="Rashid M.M."/>
            <person name="Khan S.A."/>
            <person name="Rahman M.S."/>
            <person name="Alam M."/>
        </authorList>
    </citation>
    <scope>NUCLEOTIDE SEQUENCE [LARGE SCALE GENOMIC DNA]</scope>
    <source>
        <strain evidence="3">cv. CVL-1</strain>
        <tissue evidence="2">Whole seedling</tissue>
    </source>
</reference>
<dbReference type="GO" id="GO:0015031">
    <property type="term" value="P:protein transport"/>
    <property type="evidence" value="ECO:0007669"/>
    <property type="project" value="InterPro"/>
</dbReference>
<dbReference type="Gramene" id="OMO80709">
    <property type="protein sequence ID" value="OMO80709"/>
    <property type="gene ID" value="CCACVL1_12804"/>
</dbReference>
<evidence type="ECO:0000313" key="3">
    <source>
        <dbReference type="Proteomes" id="UP000188268"/>
    </source>
</evidence>
<dbReference type="STRING" id="210143.A0A1R3IDP6"/>
<gene>
    <name evidence="2" type="ORF">CCACVL1_12804</name>
</gene>
<dbReference type="PANTHER" id="PTHR12161">
    <property type="entry name" value="IST1 FAMILY MEMBER"/>
    <property type="match status" value="1"/>
</dbReference>
<keyword evidence="3" id="KW-1185">Reference proteome</keyword>
<dbReference type="OrthoDB" id="29853at2759"/>
<comment type="similarity">
    <text evidence="1">Belongs to the IST1 family.</text>
</comment>
<accession>A0A1R3IDP6</accession>
<evidence type="ECO:0000256" key="1">
    <source>
        <dbReference type="ARBA" id="ARBA00005536"/>
    </source>
</evidence>
<evidence type="ECO:0000313" key="2">
    <source>
        <dbReference type="EMBL" id="OMO80709.1"/>
    </source>
</evidence>
<dbReference type="Gene3D" id="1.20.1260.60">
    <property type="entry name" value="Vacuolar protein sorting-associated protein Ist1"/>
    <property type="match status" value="1"/>
</dbReference>
<dbReference type="PANTHER" id="PTHR12161:SF65">
    <property type="entry name" value="IST1-LIKE PROTEIN"/>
    <property type="match status" value="1"/>
</dbReference>
<dbReference type="InterPro" id="IPR042277">
    <property type="entry name" value="IST1-like"/>
</dbReference>
<protein>
    <submittedName>
        <fullName evidence="2">Uncharacterized protein</fullName>
    </submittedName>
</protein>
<comment type="caution">
    <text evidence="2">The sequence shown here is derived from an EMBL/GenBank/DDBJ whole genome shotgun (WGS) entry which is preliminary data.</text>
</comment>
<proteinExistence type="inferred from homology"/>